<gene>
    <name evidence="1" type="ORF">MEUPH1_LOCUS29355</name>
</gene>
<evidence type="ECO:0008006" key="3">
    <source>
        <dbReference type="Google" id="ProtNLM"/>
    </source>
</evidence>
<dbReference type="PANTHER" id="PTHR45749:SF21">
    <property type="entry name" value="DUF4371 DOMAIN-CONTAINING PROTEIN"/>
    <property type="match status" value="1"/>
</dbReference>
<organism evidence="1 2">
    <name type="scientific">Macrosiphum euphorbiae</name>
    <name type="common">potato aphid</name>
    <dbReference type="NCBI Taxonomy" id="13131"/>
    <lineage>
        <taxon>Eukaryota</taxon>
        <taxon>Metazoa</taxon>
        <taxon>Ecdysozoa</taxon>
        <taxon>Arthropoda</taxon>
        <taxon>Hexapoda</taxon>
        <taxon>Insecta</taxon>
        <taxon>Pterygota</taxon>
        <taxon>Neoptera</taxon>
        <taxon>Paraneoptera</taxon>
        <taxon>Hemiptera</taxon>
        <taxon>Sternorrhyncha</taxon>
        <taxon>Aphidomorpha</taxon>
        <taxon>Aphidoidea</taxon>
        <taxon>Aphididae</taxon>
        <taxon>Macrosiphini</taxon>
        <taxon>Macrosiphum</taxon>
    </lineage>
</organism>
<comment type="caution">
    <text evidence="1">The sequence shown here is derived from an EMBL/GenBank/DDBJ whole genome shotgun (WGS) entry which is preliminary data.</text>
</comment>
<accession>A0AAV0Y7J6</accession>
<dbReference type="Proteomes" id="UP001160148">
    <property type="component" value="Unassembled WGS sequence"/>
</dbReference>
<evidence type="ECO:0000313" key="1">
    <source>
        <dbReference type="EMBL" id="CAI6375918.1"/>
    </source>
</evidence>
<proteinExistence type="predicted"/>
<evidence type="ECO:0000313" key="2">
    <source>
        <dbReference type="Proteomes" id="UP001160148"/>
    </source>
</evidence>
<keyword evidence="2" id="KW-1185">Reference proteome</keyword>
<name>A0AAV0Y7J6_9HEMI</name>
<reference evidence="1 2" key="1">
    <citation type="submission" date="2023-01" db="EMBL/GenBank/DDBJ databases">
        <authorList>
            <person name="Whitehead M."/>
        </authorList>
    </citation>
    <scope>NUCLEOTIDE SEQUENCE [LARGE SCALE GENOMIC DNA]</scope>
</reference>
<dbReference type="AlphaFoldDB" id="A0AAV0Y7J6"/>
<dbReference type="PANTHER" id="PTHR45749">
    <property type="match status" value="1"/>
</dbReference>
<dbReference type="EMBL" id="CARXXK010001388">
    <property type="protein sequence ID" value="CAI6375918.1"/>
    <property type="molecule type" value="Genomic_DNA"/>
</dbReference>
<protein>
    <recommendedName>
        <fullName evidence="3">DUF4371 domain-containing protein</fullName>
    </recommendedName>
</protein>
<sequence length="102" mass="11497">MSNTRQRVSFISNRSQNKLLNIMSESIRSQILKDVKDAGIFAVIIDNTTNIANYEQLTFVLRYVNNCGSIEERLVALETAADGTGQGLFKKFCSITEKYNLN</sequence>